<feature type="transmembrane region" description="Helical" evidence="12">
    <location>
        <begin position="27"/>
        <end position="50"/>
    </location>
</feature>
<keyword evidence="4" id="KW-1003">Cell membrane</keyword>
<evidence type="ECO:0000259" key="14">
    <source>
        <dbReference type="Pfam" id="PF14896"/>
    </source>
</evidence>
<comment type="caution">
    <text evidence="15">The sequence shown here is derived from an EMBL/GenBank/DDBJ whole genome shotgun (WGS) entry which is preliminary data.</text>
</comment>
<feature type="domain" description="Arabinofuranosyltransferase central" evidence="13">
    <location>
        <begin position="193"/>
        <end position="624"/>
    </location>
</feature>
<organism evidence="15 16">
    <name type="scientific">Saccharopolyspora cebuensis</name>
    <dbReference type="NCBI Taxonomy" id="418759"/>
    <lineage>
        <taxon>Bacteria</taxon>
        <taxon>Bacillati</taxon>
        <taxon>Actinomycetota</taxon>
        <taxon>Actinomycetes</taxon>
        <taxon>Pseudonocardiales</taxon>
        <taxon>Pseudonocardiaceae</taxon>
        <taxon>Saccharopolyspora</taxon>
    </lineage>
</organism>
<dbReference type="InterPro" id="IPR032731">
    <property type="entry name" value="Arabino_trans_C"/>
</dbReference>
<feature type="transmembrane region" description="Helical" evidence="12">
    <location>
        <begin position="659"/>
        <end position="679"/>
    </location>
</feature>
<feature type="transmembrane region" description="Helical" evidence="12">
    <location>
        <begin position="384"/>
        <end position="413"/>
    </location>
</feature>
<keyword evidence="7 12" id="KW-0812">Transmembrane</keyword>
<feature type="domain" description="Arabinosyltransferase C-terminal" evidence="14">
    <location>
        <begin position="748"/>
        <end position="959"/>
    </location>
</feature>
<evidence type="ECO:0000256" key="9">
    <source>
        <dbReference type="ARBA" id="ARBA00023136"/>
    </source>
</evidence>
<feature type="transmembrane region" description="Helical" evidence="12">
    <location>
        <begin position="630"/>
        <end position="647"/>
    </location>
</feature>
<feature type="transmembrane region" description="Helical" evidence="12">
    <location>
        <begin position="304"/>
        <end position="321"/>
    </location>
</feature>
<evidence type="ECO:0000259" key="13">
    <source>
        <dbReference type="Pfam" id="PF04602"/>
    </source>
</evidence>
<dbReference type="Gene3D" id="2.60.120.940">
    <property type="entry name" value="EmbC, C-terminal domain, subdomain 2"/>
    <property type="match status" value="1"/>
</dbReference>
<dbReference type="Gene3D" id="3.40.190.160">
    <property type="match status" value="1"/>
</dbReference>
<evidence type="ECO:0000256" key="8">
    <source>
        <dbReference type="ARBA" id="ARBA00022989"/>
    </source>
</evidence>
<feature type="transmembrane region" description="Helical" evidence="12">
    <location>
        <begin position="583"/>
        <end position="602"/>
    </location>
</feature>
<keyword evidence="9 12" id="KW-0472">Membrane</keyword>
<feature type="transmembrane region" description="Helical" evidence="12">
    <location>
        <begin position="425"/>
        <end position="452"/>
    </location>
</feature>
<dbReference type="Proteomes" id="UP001564626">
    <property type="component" value="Unassembled WGS sequence"/>
</dbReference>
<sequence>MDRWSSPAPPTSTTDAGRSRNRRWAAWCWHLLALCAGLAGIGCAVALPFAPVWAERTEVHWSGESTTALFAPYRPAEFTASVPCPALRGTPDRPTTVLSTVSEGSARDGLVLTTRDGEPHLVLGQREVPLPAGTCGLRIESGAHGTAVRTGIAPPILLPEVPAPEVFAFRTDLDPAAGVSVTARPYSWFDTAPTRGKSDLAVTAVVLAAASLLLLVAHGPRAPAAAPRWRSGLRLPVDLAVAGVLALWLLIGPNTEDDGFAMMTVRNYEADGYIGNYYRWFNAAEAPFTLVQHLMRAVAEEGPAVLRAPSAVAGLLTWLLLSRGIVAPLCRGSRAAVPLASVFFLACWLPFGLGIRPEPAVALGLTATVAALFKADRSAAPAGWLGLAAASAGLTVAVTPTGIAALVAVAAFAPRVLRLLARPGAVLLPLAVSARLAALGCLGCLGLVAMFADSTWTGVRRATHLHEAFGPSLGWYQELNRYASLLSTGTWGSASKRLAVFLVLVAVLLAAACALRRLHYYTGIPGLPPLLGSVVGVFAVLVVVPSKWTHHFGALAGVGPALLAVVVVLLARVGALERARREARLLGVVGGLAAAGAAALAFRGPNAWPFPGELGLPWADTPVRPLDSPPLWLAVGALAGLGTWAAVRRRAGPGWTAMPGAVLGSAALAGVLVLLGSFLTARDDRVSTADCGLAEAVEVLPLRAALHPVPGSAAEPDGFTPTDVPLEPAPPTASAAVEAVRATPHAWASTAPGTGSLSTPWFALPPVPDGHVVALRVAGRPGDGTALRVEFAAGDRTLGTRELRDPPPAALPYDDPRRGRPAPGRAEWRVFTLDAPPPGADRLRLRAEDRSTAADGWLAVGGPVLREVVPLHRVLAGAGPTLVDWPLSFHFPCHRAYPRVGGGTAASPRALITPAAGEDSMAYDPTMGGVFAGVPALAERYELPSRLRGAPGAVWGHLLLASYGDLARDAYATRVHRERIGGAAGDPPYPFGG</sequence>
<dbReference type="EMBL" id="JBGEHV010000012">
    <property type="protein sequence ID" value="MEY8039493.1"/>
    <property type="molecule type" value="Genomic_DNA"/>
</dbReference>
<evidence type="ECO:0000256" key="10">
    <source>
        <dbReference type="ARBA" id="ARBA00023316"/>
    </source>
</evidence>
<evidence type="ECO:0000256" key="3">
    <source>
        <dbReference type="ARBA" id="ARBA00008195"/>
    </source>
</evidence>
<evidence type="ECO:0000256" key="2">
    <source>
        <dbReference type="ARBA" id="ARBA00004651"/>
    </source>
</evidence>
<dbReference type="RefSeq" id="WP_345359739.1">
    <property type="nucleotide sequence ID" value="NZ_BAABII010000004.1"/>
</dbReference>
<feature type="transmembrane region" description="Helical" evidence="12">
    <location>
        <begin position="498"/>
        <end position="515"/>
    </location>
</feature>
<evidence type="ECO:0000256" key="4">
    <source>
        <dbReference type="ARBA" id="ARBA00022475"/>
    </source>
</evidence>
<feature type="transmembrane region" description="Helical" evidence="12">
    <location>
        <begin position="527"/>
        <end position="546"/>
    </location>
</feature>
<keyword evidence="6" id="KW-0808">Transferase</keyword>
<feature type="transmembrane region" description="Helical" evidence="12">
    <location>
        <begin position="200"/>
        <end position="220"/>
    </location>
</feature>
<evidence type="ECO:0000256" key="11">
    <source>
        <dbReference type="SAM" id="MobiDB-lite"/>
    </source>
</evidence>
<evidence type="ECO:0000313" key="16">
    <source>
        <dbReference type="Proteomes" id="UP001564626"/>
    </source>
</evidence>
<protein>
    <submittedName>
        <fullName evidence="15">Arabinosyltransferase domain-containing protein</fullName>
    </submittedName>
</protein>
<evidence type="ECO:0000313" key="15">
    <source>
        <dbReference type="EMBL" id="MEY8039493.1"/>
    </source>
</evidence>
<feature type="transmembrane region" description="Helical" evidence="12">
    <location>
        <begin position="232"/>
        <end position="251"/>
    </location>
</feature>
<accession>A0ABV4CEN1</accession>
<dbReference type="Pfam" id="PF14896">
    <property type="entry name" value="Arabino_trans_C"/>
    <property type="match status" value="1"/>
</dbReference>
<keyword evidence="8 12" id="KW-1133">Transmembrane helix</keyword>
<evidence type="ECO:0000256" key="1">
    <source>
        <dbReference type="ARBA" id="ARBA00003001"/>
    </source>
</evidence>
<keyword evidence="16" id="KW-1185">Reference proteome</keyword>
<dbReference type="Pfam" id="PF04602">
    <property type="entry name" value="Arabinose_trans"/>
    <property type="match status" value="1"/>
</dbReference>
<keyword evidence="5" id="KW-0328">Glycosyltransferase</keyword>
<name>A0ABV4CEN1_9PSEU</name>
<comment type="similarity">
    <text evidence="3">Belongs to the emb family.</text>
</comment>
<evidence type="ECO:0000256" key="12">
    <source>
        <dbReference type="SAM" id="Phobius"/>
    </source>
</evidence>
<feature type="transmembrane region" description="Helical" evidence="12">
    <location>
        <begin position="333"/>
        <end position="351"/>
    </location>
</feature>
<dbReference type="Gene3D" id="2.60.120.610">
    <property type="entry name" value="arabinofuranosyltransferase like domain"/>
    <property type="match status" value="1"/>
</dbReference>
<evidence type="ECO:0000256" key="6">
    <source>
        <dbReference type="ARBA" id="ARBA00022679"/>
    </source>
</evidence>
<comment type="subcellular location">
    <subcellularLocation>
        <location evidence="2">Cell membrane</location>
        <topology evidence="2">Multi-pass membrane protein</topology>
    </subcellularLocation>
</comment>
<comment type="function">
    <text evidence="1">Arabinosyl transferase responsible for the polymerization of arabinose into the arabinan of arabinogalactan.</text>
</comment>
<dbReference type="InterPro" id="IPR042486">
    <property type="entry name" value="Arabino_trans_C_2"/>
</dbReference>
<feature type="region of interest" description="Disordered" evidence="11">
    <location>
        <begin position="799"/>
        <end position="823"/>
    </location>
</feature>
<gene>
    <name evidence="15" type="ORF">AB8O55_08795</name>
</gene>
<evidence type="ECO:0000256" key="7">
    <source>
        <dbReference type="ARBA" id="ARBA00022692"/>
    </source>
</evidence>
<keyword evidence="10" id="KW-0961">Cell wall biogenesis/degradation</keyword>
<reference evidence="15 16" key="1">
    <citation type="submission" date="2024-08" db="EMBL/GenBank/DDBJ databases">
        <title>Genome mining of Saccharopolyspora cebuensis PGLac3 from Nigerian medicinal plant.</title>
        <authorList>
            <person name="Ezeobiora C.E."/>
            <person name="Igbokwe N.H."/>
            <person name="Amin D.H."/>
            <person name="Mendie U.E."/>
        </authorList>
    </citation>
    <scope>NUCLEOTIDE SEQUENCE [LARGE SCALE GENOMIC DNA]</scope>
    <source>
        <strain evidence="15 16">PGLac3</strain>
    </source>
</reference>
<evidence type="ECO:0000256" key="5">
    <source>
        <dbReference type="ARBA" id="ARBA00022676"/>
    </source>
</evidence>
<dbReference type="InterPro" id="IPR027451">
    <property type="entry name" value="EmbABC_dom1"/>
</dbReference>
<proteinExistence type="inferred from homology"/>
<dbReference type="InterPro" id="IPR007680">
    <property type="entry name" value="Arabino_trans_central"/>
</dbReference>
<feature type="transmembrane region" description="Helical" evidence="12">
    <location>
        <begin position="552"/>
        <end position="571"/>
    </location>
</feature>